<feature type="non-terminal residue" evidence="1">
    <location>
        <position position="1"/>
    </location>
</feature>
<dbReference type="EMBL" id="CADCUZ010000110">
    <property type="protein sequence ID" value="CAA9426274.1"/>
    <property type="molecule type" value="Genomic_DNA"/>
</dbReference>
<sequence length="79" mass="9028">DFWDAEHRFSTERLRWKLRPFLPRWVRFHVHHSGLYGGRVPARSGSWDAASFLASRDAGWFRGGTVLPLHGLEAGGGRL</sequence>
<name>A0A6J4PZ69_9ACTN</name>
<organism evidence="1">
    <name type="scientific">uncultured Rubrobacteraceae bacterium</name>
    <dbReference type="NCBI Taxonomy" id="349277"/>
    <lineage>
        <taxon>Bacteria</taxon>
        <taxon>Bacillati</taxon>
        <taxon>Actinomycetota</taxon>
        <taxon>Rubrobacteria</taxon>
        <taxon>Rubrobacterales</taxon>
        <taxon>Rubrobacteraceae</taxon>
        <taxon>environmental samples</taxon>
    </lineage>
</organism>
<protein>
    <submittedName>
        <fullName evidence="1">Uncharacterized protein</fullName>
    </submittedName>
</protein>
<proteinExistence type="predicted"/>
<evidence type="ECO:0000313" key="1">
    <source>
        <dbReference type="EMBL" id="CAA9426274.1"/>
    </source>
</evidence>
<accession>A0A6J4PZ69</accession>
<gene>
    <name evidence="1" type="ORF">AVDCRST_MAG55-2336</name>
</gene>
<reference evidence="1" key="1">
    <citation type="submission" date="2020-02" db="EMBL/GenBank/DDBJ databases">
        <authorList>
            <person name="Meier V. D."/>
        </authorList>
    </citation>
    <scope>NUCLEOTIDE SEQUENCE</scope>
    <source>
        <strain evidence="1">AVDCRST_MAG55</strain>
    </source>
</reference>
<dbReference type="AlphaFoldDB" id="A0A6J4PZ69"/>
<feature type="non-terminal residue" evidence="1">
    <location>
        <position position="79"/>
    </location>
</feature>